<protein>
    <submittedName>
        <fullName evidence="1">Uncharacterized protein</fullName>
    </submittedName>
</protein>
<evidence type="ECO:0000313" key="1">
    <source>
        <dbReference type="EMBL" id="EHC90219.1"/>
    </source>
</evidence>
<comment type="caution">
    <text evidence="1">The sequence shown here is derived from an EMBL/GenBank/DDBJ whole genome shotgun (WGS) entry which is preliminary data.</text>
</comment>
<sequence>MTWDCRRCTENFLRDAEKVPLLRRMQERGRLTGDRSIVRVL</sequence>
<feature type="non-terminal residue" evidence="1">
    <location>
        <position position="41"/>
    </location>
</feature>
<proteinExistence type="predicted"/>
<dbReference type="EMBL" id="AFCU01000646">
    <property type="protein sequence ID" value="EHC90219.1"/>
    <property type="molecule type" value="Genomic_DNA"/>
</dbReference>
<organism evidence="1 2">
    <name type="scientific">Salmonella enterica subsp. enterica serovar Senftenberg str. A4-543</name>
    <dbReference type="NCBI Taxonomy" id="913082"/>
    <lineage>
        <taxon>Bacteria</taxon>
        <taxon>Pseudomonadati</taxon>
        <taxon>Pseudomonadota</taxon>
        <taxon>Gammaproteobacteria</taxon>
        <taxon>Enterobacterales</taxon>
        <taxon>Enterobacteriaceae</taxon>
        <taxon>Salmonella</taxon>
    </lineage>
</organism>
<gene>
    <name evidence="1" type="ORF">LTSESEN_2009</name>
</gene>
<name>G5QYR8_SALSE</name>
<reference evidence="1 2" key="1">
    <citation type="journal article" date="2011" name="BMC Genomics">
        <title>Genome sequencing reveals diversification of virulence factor content and possible host adaptation in distinct subpopulations of Salmonella enterica.</title>
        <authorList>
            <person name="den Bakker H.C."/>
            <person name="Moreno Switt A.I."/>
            <person name="Govoni G."/>
            <person name="Cummings C.A."/>
            <person name="Ranieri M.L."/>
            <person name="Degoricija L."/>
            <person name="Hoelzer K."/>
            <person name="Rodriguez-Rivera L.D."/>
            <person name="Brown S."/>
            <person name="Bolchacova E."/>
            <person name="Furtado M.R."/>
            <person name="Wiedmann M."/>
        </authorList>
    </citation>
    <scope>NUCLEOTIDE SEQUENCE [LARGE SCALE GENOMIC DNA]</scope>
    <source>
        <strain evidence="1 2">A4-543</strain>
    </source>
</reference>
<accession>G5QYR8</accession>
<dbReference type="AlphaFoldDB" id="G5QYR8"/>
<evidence type="ECO:0000313" key="2">
    <source>
        <dbReference type="Proteomes" id="UP000005065"/>
    </source>
</evidence>
<dbReference type="Proteomes" id="UP000005065">
    <property type="component" value="Unassembled WGS sequence"/>
</dbReference>